<evidence type="ECO:0000259" key="13">
    <source>
        <dbReference type="PROSITE" id="PS51233"/>
    </source>
</evidence>
<dbReference type="SUPFAM" id="SSF57535">
    <property type="entry name" value="Complement control module/SCR domain"/>
    <property type="match status" value="1"/>
</dbReference>
<evidence type="ECO:0000256" key="4">
    <source>
        <dbReference type="ARBA" id="ARBA00023136"/>
    </source>
</evidence>
<reference evidence="15" key="1">
    <citation type="submission" date="2025-08" db="UniProtKB">
        <authorList>
            <consortium name="RefSeq"/>
        </authorList>
    </citation>
    <scope>IDENTIFICATION</scope>
</reference>
<keyword evidence="2 8" id="KW-0812">Transmembrane</keyword>
<feature type="signal peptide" evidence="9">
    <location>
        <begin position="1"/>
        <end position="45"/>
    </location>
</feature>
<evidence type="ECO:0000256" key="9">
    <source>
        <dbReference type="SAM" id="SignalP"/>
    </source>
</evidence>
<evidence type="ECO:0000256" key="2">
    <source>
        <dbReference type="ARBA" id="ARBA00022692"/>
    </source>
</evidence>
<keyword evidence="6" id="KW-0768">Sushi</keyword>
<dbReference type="Pfam" id="PF00084">
    <property type="entry name" value="Sushi"/>
    <property type="match status" value="1"/>
</dbReference>
<keyword evidence="4 8" id="KW-0472">Membrane</keyword>
<evidence type="ECO:0000256" key="6">
    <source>
        <dbReference type="PROSITE-ProRule" id="PRU00302"/>
    </source>
</evidence>
<evidence type="ECO:0000256" key="7">
    <source>
        <dbReference type="SAM" id="MobiDB-lite"/>
    </source>
</evidence>
<feature type="domain" description="AMOP" evidence="10">
    <location>
        <begin position="490"/>
        <end position="644"/>
    </location>
</feature>
<feature type="region of interest" description="Disordered" evidence="7">
    <location>
        <begin position="585"/>
        <end position="604"/>
    </location>
</feature>
<comment type="subcellular location">
    <subcellularLocation>
        <location evidence="1">Membrane</location>
    </subcellularLocation>
</comment>
<organism evidence="14 15">
    <name type="scientific">Aplysia californica</name>
    <name type="common">California sea hare</name>
    <dbReference type="NCBI Taxonomy" id="6500"/>
    <lineage>
        <taxon>Eukaryota</taxon>
        <taxon>Metazoa</taxon>
        <taxon>Spiralia</taxon>
        <taxon>Lophotrochozoa</taxon>
        <taxon>Mollusca</taxon>
        <taxon>Gastropoda</taxon>
        <taxon>Heterobranchia</taxon>
        <taxon>Euthyneura</taxon>
        <taxon>Tectipleura</taxon>
        <taxon>Aplysiida</taxon>
        <taxon>Aplysioidea</taxon>
        <taxon>Aplysiidae</taxon>
        <taxon>Aplysia</taxon>
    </lineage>
</organism>
<dbReference type="SMART" id="SM00539">
    <property type="entry name" value="NIDO"/>
    <property type="match status" value="1"/>
</dbReference>
<gene>
    <name evidence="15" type="primary">LOC101846091</name>
</gene>
<comment type="caution">
    <text evidence="6">Lacks conserved residue(s) required for the propagation of feature annotation.</text>
</comment>
<dbReference type="GeneID" id="101846091"/>
<evidence type="ECO:0000256" key="3">
    <source>
        <dbReference type="ARBA" id="ARBA00022989"/>
    </source>
</evidence>
<evidence type="ECO:0000256" key="1">
    <source>
        <dbReference type="ARBA" id="ARBA00004370"/>
    </source>
</evidence>
<evidence type="ECO:0000256" key="8">
    <source>
        <dbReference type="SAM" id="Phobius"/>
    </source>
</evidence>
<dbReference type="PROSITE" id="PS50923">
    <property type="entry name" value="SUSHI"/>
    <property type="match status" value="1"/>
</dbReference>
<feature type="domain" description="Sushi" evidence="11">
    <location>
        <begin position="947"/>
        <end position="1005"/>
    </location>
</feature>
<dbReference type="InterPro" id="IPR051495">
    <property type="entry name" value="Epithelial_Barrier/Signaling"/>
</dbReference>
<dbReference type="Proteomes" id="UP000694888">
    <property type="component" value="Unplaced"/>
</dbReference>
<dbReference type="InterPro" id="IPR003886">
    <property type="entry name" value="NIDO_dom"/>
</dbReference>
<dbReference type="RefSeq" id="XP_005107855.2">
    <property type="nucleotide sequence ID" value="XM_005107798.3"/>
</dbReference>
<keyword evidence="14" id="KW-1185">Reference proteome</keyword>
<dbReference type="PROSITE" id="PS50856">
    <property type="entry name" value="AMOP"/>
    <property type="match status" value="1"/>
</dbReference>
<dbReference type="SMART" id="SM00032">
    <property type="entry name" value="CCP"/>
    <property type="match status" value="1"/>
</dbReference>
<feature type="chain" id="PRO_5047393986" evidence="9">
    <location>
        <begin position="46"/>
        <end position="1112"/>
    </location>
</feature>
<evidence type="ECO:0000313" key="14">
    <source>
        <dbReference type="Proteomes" id="UP000694888"/>
    </source>
</evidence>
<dbReference type="Pfam" id="PF23263">
    <property type="entry name" value="C8-3_MUC4"/>
    <property type="match status" value="1"/>
</dbReference>
<accession>A0ABM0K3F2</accession>
<keyword evidence="5" id="KW-1015">Disulfide bond</keyword>
<dbReference type="PROSITE" id="PS51233">
    <property type="entry name" value="VWFD"/>
    <property type="match status" value="1"/>
</dbReference>
<evidence type="ECO:0000256" key="5">
    <source>
        <dbReference type="ARBA" id="ARBA00023157"/>
    </source>
</evidence>
<evidence type="ECO:0000259" key="12">
    <source>
        <dbReference type="PROSITE" id="PS51220"/>
    </source>
</evidence>
<dbReference type="InterPro" id="IPR056619">
    <property type="entry name" value="C8-3_MUC4"/>
</dbReference>
<name>A0ABM0K3F2_APLCA</name>
<proteinExistence type="predicted"/>
<dbReference type="PANTHER" id="PTHR13802">
    <property type="entry name" value="MUCIN 4-RELATED"/>
    <property type="match status" value="1"/>
</dbReference>
<sequence>MCSCAGLSHSVIPARVRPASTRCFTRLLLLSLCVLLAQSPRPARSVPVTAFFPFGTATGDNMTERSDDGSSGKINLTVDFPFFGSRNDKIFVNNNGVISFLQELRTYRPENFPLSDATPIIAPYWADVDISKSNGTVWYRETRDPNILSQATREIRGYHSAYKNFRAYWVFVATWEDVGFYGAHKEGLKKRNTFQAVLVLDSTGTLSFVILNYAKIEWTTGSNSQGNPTTGLGGNPAQAGFNAGDNKNYFEIEGARTSDIVNLTQTSNAGIPGKWIFRIDSATIQDSCSRSESGEIFFRPSFSSMLGGGQVVIDGPCFDSSDVIRGRFESGEELCCYVEEDQARCLLPSVFGTGLMNVSLNIGERGWNYSGLFEIKNVMDVKPLVKRHSLERWVTGAKVRVSWSDKLDFMDAARYRIEVLEYRMTGEVPGLLTVFSQESPRSSNGKYEVEVPSDFQGQGVAVVRVTALSSHCGGLGPSIYSDVFPVEFANSTDSEALCSSWLEAESRLPPLNATGHCPCTLRQAEGDTAQFSVDPFCNEESDWLANCRYRSPKASECILPNQEMTSSSRFICCYDKDTGELLNALDGSGGGTEERYSYRTSPSSQMSPSSIPYMSYMSQDVAPYLHCCAFSSNQTLCDQYLQLRRPVGCQGYSTPAAAQAAGDPHIVSLDGLGYTFNGVGEFYLLRVKDTEAVVQVRASPAEDEEGRVQNATVFSAACMCAGNESDVLEIQLDAQEAGGYSVLVNSEPLDLTSSTTSIFSDMSLYINSSSSSNNTELTVVMDTVGVSVLVEVTPDLLNIMVIAGSQLKGQLEGLLGNYDGDSSNDLMGFDGTLLDPSASMRAIHYGFGMTWEVNANDSLFTVMAASVFDNTLEFLADDDAASSTAYTPIFPDEIMQRGLRNDTKEICGENVQCIFDYEVTGKETIAKSTLKFNEKFEARKEELQPVVRCPYVLAIANGNRTLHGTKVGDNVTFECYPGFQLISGEAVIECQSNGEWNGFPPDCVKAPAKKEEDLPLLYVAIGAAAGGFVVLVVIVLLSRAACKRCSHKTKFEAGSEFDHQIELPSIFPISDIPSPVFENPVFMSSLQKLSEKGTFHIPRPTYVDPNIYTEYF</sequence>
<evidence type="ECO:0000259" key="11">
    <source>
        <dbReference type="PROSITE" id="PS50923"/>
    </source>
</evidence>
<dbReference type="InterPro" id="IPR005533">
    <property type="entry name" value="AMOP_dom"/>
</dbReference>
<feature type="transmembrane region" description="Helical" evidence="8">
    <location>
        <begin position="1016"/>
        <end position="1038"/>
    </location>
</feature>
<dbReference type="PROSITE" id="PS51220">
    <property type="entry name" value="NIDO"/>
    <property type="match status" value="1"/>
</dbReference>
<dbReference type="Pfam" id="PF03782">
    <property type="entry name" value="AMOP"/>
    <property type="match status" value="1"/>
</dbReference>
<dbReference type="CDD" id="cd00033">
    <property type="entry name" value="CCP"/>
    <property type="match status" value="1"/>
</dbReference>
<dbReference type="InterPro" id="IPR001846">
    <property type="entry name" value="VWF_type-D"/>
</dbReference>
<dbReference type="InterPro" id="IPR000436">
    <property type="entry name" value="Sushi_SCR_CCP_dom"/>
</dbReference>
<dbReference type="SMART" id="SM00723">
    <property type="entry name" value="AMOP"/>
    <property type="match status" value="1"/>
</dbReference>
<dbReference type="PANTHER" id="PTHR13802:SF59">
    <property type="entry name" value="SUSHI DOMAIN-CONTAINING PROTEIN 2"/>
    <property type="match status" value="1"/>
</dbReference>
<dbReference type="Pfam" id="PF00094">
    <property type="entry name" value="VWD"/>
    <property type="match status" value="1"/>
</dbReference>
<dbReference type="Pfam" id="PF06119">
    <property type="entry name" value="NIDO"/>
    <property type="match status" value="1"/>
</dbReference>
<evidence type="ECO:0000313" key="15">
    <source>
        <dbReference type="RefSeq" id="XP_005107855.2"/>
    </source>
</evidence>
<dbReference type="Gene3D" id="2.10.70.10">
    <property type="entry name" value="Complement Module, domain 1"/>
    <property type="match status" value="1"/>
</dbReference>
<protein>
    <submittedName>
        <fullName evidence="15">Protein mesh</fullName>
    </submittedName>
</protein>
<feature type="domain" description="NIDO" evidence="12">
    <location>
        <begin position="123"/>
        <end position="282"/>
    </location>
</feature>
<keyword evidence="3 8" id="KW-1133">Transmembrane helix</keyword>
<feature type="domain" description="VWFD" evidence="13">
    <location>
        <begin position="656"/>
        <end position="859"/>
    </location>
</feature>
<dbReference type="InterPro" id="IPR035976">
    <property type="entry name" value="Sushi/SCR/CCP_sf"/>
</dbReference>
<evidence type="ECO:0000259" key="10">
    <source>
        <dbReference type="PROSITE" id="PS50856"/>
    </source>
</evidence>
<keyword evidence="9" id="KW-0732">Signal</keyword>